<accession>A0A7X0LSL4</accession>
<dbReference type="Pfam" id="PF18970">
    <property type="entry name" value="DUF5709"/>
    <property type="match status" value="1"/>
</dbReference>
<evidence type="ECO:0000256" key="1">
    <source>
        <dbReference type="SAM" id="MobiDB-lite"/>
    </source>
</evidence>
<sequence length="167" mass="17288">MSSERGDDVYQPDGADEVTADSGILDPEDTLNDREADPYDEGWSPPERPLAVGRVGTTAEEQQEGESLDGRLAQEVPDPALDTPGGPEDDDGLGDLPGGAGEPVDAEVGDRRAGRLVAPDEGAREDAEKDMLANDVGIDGAAASAEEAAVHIVPDDAEADLGEGLRN</sequence>
<evidence type="ECO:0000313" key="3">
    <source>
        <dbReference type="EMBL" id="MBB6439347.1"/>
    </source>
</evidence>
<gene>
    <name evidence="3" type="ORF">HNQ79_005859</name>
</gene>
<proteinExistence type="predicted"/>
<dbReference type="Proteomes" id="UP000540423">
    <property type="component" value="Unassembled WGS sequence"/>
</dbReference>
<keyword evidence="4" id="KW-1185">Reference proteome</keyword>
<comment type="caution">
    <text evidence="3">The sequence shown here is derived from an EMBL/GenBank/DDBJ whole genome shotgun (WGS) entry which is preliminary data.</text>
</comment>
<protein>
    <recommendedName>
        <fullName evidence="2">DUF5709 domain-containing protein</fullName>
    </recommendedName>
</protein>
<dbReference type="RefSeq" id="WP_185035844.1">
    <property type="nucleotide sequence ID" value="NZ_BNBN01000005.1"/>
</dbReference>
<dbReference type="InterPro" id="IPR043763">
    <property type="entry name" value="DUF5709"/>
</dbReference>
<feature type="region of interest" description="Disordered" evidence="1">
    <location>
        <begin position="1"/>
        <end position="129"/>
    </location>
</feature>
<evidence type="ECO:0000259" key="2">
    <source>
        <dbReference type="Pfam" id="PF18970"/>
    </source>
</evidence>
<feature type="domain" description="DUF5709" evidence="2">
    <location>
        <begin position="107"/>
        <end position="155"/>
    </location>
</feature>
<dbReference type="AlphaFoldDB" id="A0A7X0LSL4"/>
<evidence type="ECO:0000313" key="4">
    <source>
        <dbReference type="Proteomes" id="UP000540423"/>
    </source>
</evidence>
<organism evidence="3 4">
    <name type="scientific">Streptomyces candidus</name>
    <dbReference type="NCBI Taxonomy" id="67283"/>
    <lineage>
        <taxon>Bacteria</taxon>
        <taxon>Bacillati</taxon>
        <taxon>Actinomycetota</taxon>
        <taxon>Actinomycetes</taxon>
        <taxon>Kitasatosporales</taxon>
        <taxon>Streptomycetaceae</taxon>
        <taxon>Streptomyces</taxon>
    </lineage>
</organism>
<dbReference type="EMBL" id="JACHEM010000020">
    <property type="protein sequence ID" value="MBB6439347.1"/>
    <property type="molecule type" value="Genomic_DNA"/>
</dbReference>
<name>A0A7X0LSL4_9ACTN</name>
<reference evidence="3 4" key="1">
    <citation type="submission" date="2020-08" db="EMBL/GenBank/DDBJ databases">
        <title>Genomic Encyclopedia of Type Strains, Phase IV (KMG-IV): sequencing the most valuable type-strain genomes for metagenomic binning, comparative biology and taxonomic classification.</title>
        <authorList>
            <person name="Goeker M."/>
        </authorList>
    </citation>
    <scope>NUCLEOTIDE SEQUENCE [LARGE SCALE GENOMIC DNA]</scope>
    <source>
        <strain evidence="3 4">DSM 40141</strain>
    </source>
</reference>